<dbReference type="InterPro" id="IPR012337">
    <property type="entry name" value="RNaseH-like_sf"/>
</dbReference>
<dbReference type="InterPro" id="IPR050951">
    <property type="entry name" value="Retrovirus_Pol_polyprotein"/>
</dbReference>
<feature type="region of interest" description="Disordered" evidence="1">
    <location>
        <begin position="196"/>
        <end position="228"/>
    </location>
</feature>
<dbReference type="InterPro" id="IPR054465">
    <property type="entry name" value="Integrase_p58-like_C"/>
</dbReference>
<evidence type="ECO:0000259" key="2">
    <source>
        <dbReference type="PROSITE" id="PS50994"/>
    </source>
</evidence>
<name>A0ABY6LFH1_9ARAC</name>
<evidence type="ECO:0000256" key="1">
    <source>
        <dbReference type="SAM" id="MobiDB-lite"/>
    </source>
</evidence>
<gene>
    <name evidence="3" type="ORF">LAZ67_18001022</name>
</gene>
<dbReference type="SUPFAM" id="SSF53098">
    <property type="entry name" value="Ribonuclease H-like"/>
    <property type="match status" value="1"/>
</dbReference>
<dbReference type="InterPro" id="IPR036397">
    <property type="entry name" value="RNaseH_sf"/>
</dbReference>
<evidence type="ECO:0000313" key="4">
    <source>
        <dbReference type="Proteomes" id="UP001235939"/>
    </source>
</evidence>
<feature type="domain" description="Integrase catalytic" evidence="2">
    <location>
        <begin position="1"/>
        <end position="49"/>
    </location>
</feature>
<dbReference type="PROSITE" id="PS50994">
    <property type="entry name" value="INTEGRASE"/>
    <property type="match status" value="1"/>
</dbReference>
<accession>A0ABY6LFH1</accession>
<dbReference type="Gene3D" id="3.30.420.10">
    <property type="entry name" value="Ribonuclease H-like superfamily/Ribonuclease H"/>
    <property type="match status" value="1"/>
</dbReference>
<dbReference type="PANTHER" id="PTHR37984:SF5">
    <property type="entry name" value="PROTEIN NYNRIN-LIKE"/>
    <property type="match status" value="1"/>
</dbReference>
<keyword evidence="4" id="KW-1185">Reference proteome</keyword>
<sequence>MDSLICRFGVPLELHSDQGRNFEAGVFQELCRLLGIRKTRTTPLHPQSDRMKHLSKVVEQHQRDWDVRLPPFLMANRAAIHETTGQTPANILFGRELRLPCDLEFGSPGEPPAEVTEYVNNLRSILSETHELYGCFIQKEKKGLLPKLMPVWEGPYKIIKRINDLVYRIQRSSKSKAKVVHLGRLDVFGWPAGKSYKEEKRESEQWPDNEKPTQRQHNKLATRITGGTTGATTGLYRIDYENR</sequence>
<dbReference type="Proteomes" id="UP001235939">
    <property type="component" value="Chromosome 18"/>
</dbReference>
<dbReference type="EMBL" id="CP092880">
    <property type="protein sequence ID" value="UYV79908.1"/>
    <property type="molecule type" value="Genomic_DNA"/>
</dbReference>
<dbReference type="PANTHER" id="PTHR37984">
    <property type="entry name" value="PROTEIN CBG26694"/>
    <property type="match status" value="1"/>
</dbReference>
<dbReference type="Pfam" id="PF22938">
    <property type="entry name" value="Integrase_p58_C"/>
    <property type="match status" value="1"/>
</dbReference>
<protein>
    <submittedName>
        <fullName evidence="3">K02A2.6-like</fullName>
    </submittedName>
</protein>
<organism evidence="3 4">
    <name type="scientific">Cordylochernes scorpioides</name>
    <dbReference type="NCBI Taxonomy" id="51811"/>
    <lineage>
        <taxon>Eukaryota</taxon>
        <taxon>Metazoa</taxon>
        <taxon>Ecdysozoa</taxon>
        <taxon>Arthropoda</taxon>
        <taxon>Chelicerata</taxon>
        <taxon>Arachnida</taxon>
        <taxon>Pseudoscorpiones</taxon>
        <taxon>Cheliferoidea</taxon>
        <taxon>Chernetidae</taxon>
        <taxon>Cordylochernes</taxon>
    </lineage>
</organism>
<dbReference type="InterPro" id="IPR001584">
    <property type="entry name" value="Integrase_cat-core"/>
</dbReference>
<reference evidence="3 4" key="1">
    <citation type="submission" date="2022-01" db="EMBL/GenBank/DDBJ databases">
        <title>A chromosomal length assembly of Cordylochernes scorpioides.</title>
        <authorList>
            <person name="Zeh D."/>
            <person name="Zeh J."/>
        </authorList>
    </citation>
    <scope>NUCLEOTIDE SEQUENCE [LARGE SCALE GENOMIC DNA]</scope>
    <source>
        <strain evidence="3">IN4F17</strain>
        <tissue evidence="3">Whole Body</tissue>
    </source>
</reference>
<feature type="compositionally biased region" description="Basic and acidic residues" evidence="1">
    <location>
        <begin position="196"/>
        <end position="213"/>
    </location>
</feature>
<evidence type="ECO:0000313" key="3">
    <source>
        <dbReference type="EMBL" id="UYV79908.1"/>
    </source>
</evidence>
<proteinExistence type="predicted"/>